<dbReference type="RefSeq" id="WP_176066314.1">
    <property type="nucleotide sequence ID" value="NZ_BJTG01000006.1"/>
</dbReference>
<name>A0A7I9VNW7_9BACT</name>
<gene>
    <name evidence="10" type="ORF">AMYX_28440</name>
</gene>
<evidence type="ECO:0000259" key="8">
    <source>
        <dbReference type="Pfam" id="PF25917"/>
    </source>
</evidence>
<dbReference type="Pfam" id="PF25917">
    <property type="entry name" value="BSH_RND"/>
    <property type="match status" value="1"/>
</dbReference>
<keyword evidence="5" id="KW-0175">Coiled coil</keyword>
<evidence type="ECO:0000313" key="11">
    <source>
        <dbReference type="Proteomes" id="UP000503640"/>
    </source>
</evidence>
<reference evidence="11" key="1">
    <citation type="journal article" date="2020" name="Appl. Environ. Microbiol.">
        <title>Diazotrophic Anaeromyxobacter Isolates from Soils.</title>
        <authorList>
            <person name="Masuda Y."/>
            <person name="Yamanaka H."/>
            <person name="Xu Z.X."/>
            <person name="Shiratori Y."/>
            <person name="Aono T."/>
            <person name="Amachi S."/>
            <person name="Senoo K."/>
            <person name="Itoh H."/>
        </authorList>
    </citation>
    <scope>NUCLEOTIDE SEQUENCE [LARGE SCALE GENOMIC DNA]</scope>
    <source>
        <strain evidence="11">R267</strain>
    </source>
</reference>
<feature type="region of interest" description="Disordered" evidence="6">
    <location>
        <begin position="1"/>
        <end position="36"/>
    </location>
</feature>
<evidence type="ECO:0000256" key="4">
    <source>
        <dbReference type="ARBA" id="ARBA00023136"/>
    </source>
</evidence>
<accession>A0A7I9VNW7</accession>
<dbReference type="EMBL" id="BJTG01000006">
    <property type="protein sequence ID" value="GEJ58103.1"/>
    <property type="molecule type" value="Genomic_DNA"/>
</dbReference>
<feature type="compositionally biased region" description="Pro residues" evidence="6">
    <location>
        <begin position="9"/>
        <end position="21"/>
    </location>
</feature>
<dbReference type="AlphaFoldDB" id="A0A7I9VNW7"/>
<evidence type="ECO:0000256" key="1">
    <source>
        <dbReference type="ARBA" id="ARBA00004167"/>
    </source>
</evidence>
<feature type="domain" description="p-hydroxybenzoic acid efflux pump subunit AaeA-like beta-barrel" evidence="9">
    <location>
        <begin position="312"/>
        <end position="397"/>
    </location>
</feature>
<keyword evidence="11" id="KW-1185">Reference proteome</keyword>
<dbReference type="InterPro" id="IPR058625">
    <property type="entry name" value="MdtA-like_BSH"/>
</dbReference>
<evidence type="ECO:0000256" key="3">
    <source>
        <dbReference type="ARBA" id="ARBA00022989"/>
    </source>
</evidence>
<dbReference type="Gene3D" id="2.40.50.100">
    <property type="match status" value="1"/>
</dbReference>
<comment type="caution">
    <text evidence="10">The sequence shown here is derived from an EMBL/GenBank/DDBJ whole genome shotgun (WGS) entry which is preliminary data.</text>
</comment>
<dbReference type="GO" id="GO:0055085">
    <property type="term" value="P:transmembrane transport"/>
    <property type="evidence" value="ECO:0007669"/>
    <property type="project" value="InterPro"/>
</dbReference>
<organism evidence="10 11">
    <name type="scientific">Anaeromyxobacter diazotrophicus</name>
    <dbReference type="NCBI Taxonomy" id="2590199"/>
    <lineage>
        <taxon>Bacteria</taxon>
        <taxon>Pseudomonadati</taxon>
        <taxon>Myxococcota</taxon>
        <taxon>Myxococcia</taxon>
        <taxon>Myxococcales</taxon>
        <taxon>Cystobacterineae</taxon>
        <taxon>Anaeromyxobacteraceae</taxon>
        <taxon>Anaeromyxobacter</taxon>
    </lineage>
</organism>
<comment type="subcellular location">
    <subcellularLocation>
        <location evidence="1">Membrane</location>
        <topology evidence="1">Single-pass membrane protein</topology>
    </subcellularLocation>
</comment>
<dbReference type="InterPro" id="IPR050739">
    <property type="entry name" value="MFP"/>
</dbReference>
<dbReference type="InterPro" id="IPR058634">
    <property type="entry name" value="AaeA-lik-b-barrel"/>
</dbReference>
<feature type="transmembrane region" description="Helical" evidence="7">
    <location>
        <begin position="40"/>
        <end position="58"/>
    </location>
</feature>
<proteinExistence type="predicted"/>
<dbReference type="Gene3D" id="2.40.30.170">
    <property type="match status" value="1"/>
</dbReference>
<evidence type="ECO:0000259" key="9">
    <source>
        <dbReference type="Pfam" id="PF25963"/>
    </source>
</evidence>
<feature type="compositionally biased region" description="Low complexity" evidence="6">
    <location>
        <begin position="22"/>
        <end position="32"/>
    </location>
</feature>
<dbReference type="PANTHER" id="PTHR30386">
    <property type="entry name" value="MEMBRANE FUSION SUBUNIT OF EMRAB-TOLC MULTIDRUG EFFLUX PUMP"/>
    <property type="match status" value="1"/>
</dbReference>
<evidence type="ECO:0000256" key="2">
    <source>
        <dbReference type="ARBA" id="ARBA00022692"/>
    </source>
</evidence>
<feature type="coiled-coil region" evidence="5">
    <location>
        <begin position="147"/>
        <end position="188"/>
    </location>
</feature>
<feature type="domain" description="Multidrug resistance protein MdtA-like barrel-sandwich hybrid" evidence="8">
    <location>
        <begin position="76"/>
        <end position="307"/>
    </location>
</feature>
<protein>
    <submittedName>
        <fullName evidence="10">RND transporter</fullName>
    </submittedName>
</protein>
<dbReference type="GO" id="GO:0016020">
    <property type="term" value="C:membrane"/>
    <property type="evidence" value="ECO:0007669"/>
    <property type="project" value="UniProtKB-SubCell"/>
</dbReference>
<dbReference type="PRINTS" id="PR01490">
    <property type="entry name" value="RTXTOXIND"/>
</dbReference>
<keyword evidence="3 7" id="KW-1133">Transmembrane helix</keyword>
<evidence type="ECO:0000313" key="10">
    <source>
        <dbReference type="EMBL" id="GEJ58103.1"/>
    </source>
</evidence>
<sequence length="406" mass="43576">MSNDARPSPADPPPPPPPRAAPAPGERPAADPARTRRRRVRVAIAVAVLALAALGWWLHARRYEDTDDAQIDGNISAVSPRVSGTVLAVHVVDNQAVRAGDVLVELDTTDLEVALAQARAAVVQAEAQVAAETPSVDITQATNLAQVQGADADVENARADAEASQRELEQAQANDRLAQLQLERAKRLVAGASMAPAEYDQRLAQAEVARAAVAAARQRVEGRRTRLAAALSRQREAHQNAPRQLVTREAQVAVRRANLDLARAQLKQAQLNLSYARVTAPADGIVGKKSVNVGDRVQPGQQLLALTQTGELWVTANFRETQIELMRVGQRAEVHVDAISRDYGGVVESFAGATGSRYSLLPPENASGNYVKVVQRIPVRIRLDPGQPGMERLRPGMSVGPSVKVR</sequence>
<keyword evidence="2 7" id="KW-0812">Transmembrane</keyword>
<dbReference type="Proteomes" id="UP000503640">
    <property type="component" value="Unassembled WGS sequence"/>
</dbReference>
<keyword evidence="4 7" id="KW-0472">Membrane</keyword>
<evidence type="ECO:0000256" key="7">
    <source>
        <dbReference type="SAM" id="Phobius"/>
    </source>
</evidence>
<evidence type="ECO:0000256" key="5">
    <source>
        <dbReference type="SAM" id="Coils"/>
    </source>
</evidence>
<dbReference type="PANTHER" id="PTHR30386:SF26">
    <property type="entry name" value="TRANSPORT PROTEIN COMB"/>
    <property type="match status" value="1"/>
</dbReference>
<evidence type="ECO:0000256" key="6">
    <source>
        <dbReference type="SAM" id="MobiDB-lite"/>
    </source>
</evidence>
<dbReference type="Gene3D" id="1.10.287.470">
    <property type="entry name" value="Helix hairpin bin"/>
    <property type="match status" value="1"/>
</dbReference>
<dbReference type="Pfam" id="PF25963">
    <property type="entry name" value="Beta-barrel_AAEA"/>
    <property type="match status" value="1"/>
</dbReference>
<dbReference type="SUPFAM" id="SSF111369">
    <property type="entry name" value="HlyD-like secretion proteins"/>
    <property type="match status" value="2"/>
</dbReference>